<evidence type="ECO:0000256" key="1">
    <source>
        <dbReference type="ARBA" id="ARBA00003907"/>
    </source>
</evidence>
<keyword evidence="3 6" id="KW-0489">Methyltransferase</keyword>
<dbReference type="Proteomes" id="UP000465360">
    <property type="component" value="Unassembled WGS sequence"/>
</dbReference>
<reference evidence="7 8" key="1">
    <citation type="journal article" date="2019" name="Emerg. Microbes Infect.">
        <title>Comprehensive subspecies identification of 175 nontuberculous mycobacteria species based on 7547 genomic profiles.</title>
        <authorList>
            <person name="Matsumoto Y."/>
            <person name="Kinjo T."/>
            <person name="Motooka D."/>
            <person name="Nabeya D."/>
            <person name="Jung N."/>
            <person name="Uechi K."/>
            <person name="Horii T."/>
            <person name="Iida T."/>
            <person name="Fujita J."/>
            <person name="Nakamura S."/>
        </authorList>
    </citation>
    <scope>NUCLEOTIDE SEQUENCE [LARGE SCALE GENOMIC DNA]</scope>
    <source>
        <strain evidence="7 8">JCM 30725</strain>
    </source>
</reference>
<name>A0A7I9YZD0_MYCBU</name>
<keyword evidence="5 6" id="KW-0949">S-adenosyl-L-methionine</keyword>
<accession>A0A7I9YZD0</accession>
<dbReference type="AlphaFoldDB" id="A0A7I9YZD0"/>
<comment type="similarity">
    <text evidence="2 6">Belongs to the UPF0677 family.</text>
</comment>
<dbReference type="PANTHER" id="PTHR43619">
    <property type="entry name" value="S-ADENOSYL-L-METHIONINE-DEPENDENT METHYLTRANSFERASE YKTD-RELATED"/>
    <property type="match status" value="1"/>
</dbReference>
<dbReference type="InterPro" id="IPR029063">
    <property type="entry name" value="SAM-dependent_MTases_sf"/>
</dbReference>
<sequence length="324" mass="35654">MTEFDQPVVPPLSSQVSLRSDGDTWSITESVGATALAVAASRAVETAGPDPLIRDEFARILVSEAGPAWERLADPSIAWLDDDERAQRLHRAGCDYQAVRTHFFDEYCAAVTTAGIRQVVILASGLDTRAYRLNWPTGTVVYELDQPKVLEYKAHVLQSHGALPAAQRHAVAVDLRDDWPAALAHAGFDRNRPTAWLAEGLLGYLPSDAQDRLLEMCTLLSAPGSQMATEVFVMKLNGNEQRWNRMRRLGLDINIEALTYHEPDRSDPAQWLAQHGWQVSSVSNWDLMAELGRPIPEDLIEEAVTTTLVQASLGGSNSSFGRAI</sequence>
<gene>
    <name evidence="7" type="ORF">MBOU_60630</name>
</gene>
<comment type="caution">
    <text evidence="7">The sequence shown here is derived from an EMBL/GenBank/DDBJ whole genome shotgun (WGS) entry which is preliminary data.</text>
</comment>
<dbReference type="Gene3D" id="3.40.50.150">
    <property type="entry name" value="Vaccinia Virus protein VP39"/>
    <property type="match status" value="1"/>
</dbReference>
<protein>
    <recommendedName>
        <fullName evidence="6">S-adenosyl-L-methionine-dependent methyltransferase</fullName>
        <ecNumber evidence="6">2.1.1.-</ecNumber>
    </recommendedName>
</protein>
<dbReference type="GO" id="GO:0032259">
    <property type="term" value="P:methylation"/>
    <property type="evidence" value="ECO:0007669"/>
    <property type="project" value="UniProtKB-KW"/>
</dbReference>
<dbReference type="SUPFAM" id="SSF53335">
    <property type="entry name" value="S-adenosyl-L-methionine-dependent methyltransferases"/>
    <property type="match status" value="1"/>
</dbReference>
<evidence type="ECO:0000256" key="2">
    <source>
        <dbReference type="ARBA" id="ARBA00008138"/>
    </source>
</evidence>
<dbReference type="InterPro" id="IPR007213">
    <property type="entry name" value="Ppm1/Ppm2/Tcmp"/>
</dbReference>
<organism evidence="7 8">
    <name type="scientific">Mycobacterium bourgelatii</name>
    <dbReference type="NCBI Taxonomy" id="1273442"/>
    <lineage>
        <taxon>Bacteria</taxon>
        <taxon>Bacillati</taxon>
        <taxon>Actinomycetota</taxon>
        <taxon>Actinomycetes</taxon>
        <taxon>Mycobacteriales</taxon>
        <taxon>Mycobacteriaceae</taxon>
        <taxon>Mycobacterium</taxon>
    </lineage>
</organism>
<evidence type="ECO:0000313" key="8">
    <source>
        <dbReference type="Proteomes" id="UP000465360"/>
    </source>
</evidence>
<dbReference type="RefSeq" id="WP_163719712.1">
    <property type="nucleotide sequence ID" value="NZ_BLKZ01000002.1"/>
</dbReference>
<dbReference type="EMBL" id="BLKZ01000002">
    <property type="protein sequence ID" value="GFG94021.1"/>
    <property type="molecule type" value="Genomic_DNA"/>
</dbReference>
<keyword evidence="4 7" id="KW-0808">Transferase</keyword>
<comment type="function">
    <text evidence="1 6">Exhibits S-adenosyl-L-methionine-dependent methyltransferase activity.</text>
</comment>
<proteinExistence type="inferred from homology"/>
<dbReference type="EC" id="2.1.1.-" evidence="6"/>
<keyword evidence="8" id="KW-1185">Reference proteome</keyword>
<dbReference type="PANTHER" id="PTHR43619:SF2">
    <property type="entry name" value="S-ADENOSYL-L-METHIONINE-DEPENDENT METHYLTRANSFERASES SUPERFAMILY PROTEIN"/>
    <property type="match status" value="1"/>
</dbReference>
<evidence type="ECO:0000256" key="3">
    <source>
        <dbReference type="ARBA" id="ARBA00022603"/>
    </source>
</evidence>
<dbReference type="InterPro" id="IPR011610">
    <property type="entry name" value="SAM_mthyl_Trfase_ML2640-like"/>
</dbReference>
<dbReference type="GO" id="GO:0008168">
    <property type="term" value="F:methyltransferase activity"/>
    <property type="evidence" value="ECO:0007669"/>
    <property type="project" value="UniProtKB-UniRule"/>
</dbReference>
<evidence type="ECO:0000256" key="4">
    <source>
        <dbReference type="ARBA" id="ARBA00022679"/>
    </source>
</evidence>
<dbReference type="NCBIfam" id="TIGR00027">
    <property type="entry name" value="mthyl_TIGR00027"/>
    <property type="match status" value="1"/>
</dbReference>
<evidence type="ECO:0000256" key="6">
    <source>
        <dbReference type="RuleBase" id="RU362030"/>
    </source>
</evidence>
<evidence type="ECO:0000313" key="7">
    <source>
        <dbReference type="EMBL" id="GFG94021.1"/>
    </source>
</evidence>
<evidence type="ECO:0000256" key="5">
    <source>
        <dbReference type="ARBA" id="ARBA00022691"/>
    </source>
</evidence>
<dbReference type="Pfam" id="PF04072">
    <property type="entry name" value="LCM"/>
    <property type="match status" value="1"/>
</dbReference>